<keyword evidence="3" id="KW-1185">Reference proteome</keyword>
<feature type="region of interest" description="Disordered" evidence="1">
    <location>
        <begin position="1"/>
        <end position="22"/>
    </location>
</feature>
<evidence type="ECO:0000313" key="2">
    <source>
        <dbReference type="EMBL" id="CDS42108.1"/>
    </source>
</evidence>
<protein>
    <submittedName>
        <fullName evidence="2">Expressed protein</fullName>
    </submittedName>
</protein>
<evidence type="ECO:0000256" key="1">
    <source>
        <dbReference type="SAM" id="MobiDB-lite"/>
    </source>
</evidence>
<evidence type="ECO:0000313" key="3">
    <source>
        <dbReference type="Proteomes" id="UP000017246"/>
    </source>
</evidence>
<accession>A0A068YC36</accession>
<dbReference type="EMBL" id="LN902842">
    <property type="protein sequence ID" value="CDS42108.1"/>
    <property type="molecule type" value="Genomic_DNA"/>
</dbReference>
<name>A0A068YC36_ECHMU</name>
<reference evidence="2" key="1">
    <citation type="journal article" date="2013" name="Nature">
        <title>The genomes of four tapeworm species reveal adaptations to parasitism.</title>
        <authorList>
            <person name="Tsai I.J."/>
            <person name="Zarowiecki M."/>
            <person name="Holroyd N."/>
            <person name="Garciarrubio A."/>
            <person name="Sanchez-Flores A."/>
            <person name="Brooks K.L."/>
            <person name="Tracey A."/>
            <person name="Bobes R.J."/>
            <person name="Fragoso G."/>
            <person name="Sciutto E."/>
            <person name="Aslett M."/>
            <person name="Beasley H."/>
            <person name="Bennett H.M."/>
            <person name="Cai J."/>
            <person name="Camicia F."/>
            <person name="Clark R."/>
            <person name="Cucher M."/>
            <person name="De Silva N."/>
            <person name="Day T.A."/>
            <person name="Deplazes P."/>
            <person name="Estrada K."/>
            <person name="Fernandez C."/>
            <person name="Holland P.W."/>
            <person name="Hou J."/>
            <person name="Hu S."/>
            <person name="Huckvale T."/>
            <person name="Hung S.S."/>
            <person name="Kamenetzky L."/>
            <person name="Keane J.A."/>
            <person name="Kiss F."/>
            <person name="Koziol U."/>
            <person name="Lambert O."/>
            <person name="Liu K."/>
            <person name="Luo X."/>
            <person name="Luo Y."/>
            <person name="Macchiaroli N."/>
            <person name="Nichol S."/>
            <person name="Paps J."/>
            <person name="Parkinson J."/>
            <person name="Pouchkina-Stantcheva N."/>
            <person name="Riddiford N."/>
            <person name="Rosenzvit M."/>
            <person name="Salinas G."/>
            <person name="Wasmuth J.D."/>
            <person name="Zamanian M."/>
            <person name="Zheng Y."/>
            <person name="Cai X."/>
            <person name="Soberon X."/>
            <person name="Olson P.D."/>
            <person name="Laclette J.P."/>
            <person name="Brehm K."/>
            <person name="Berriman M."/>
            <person name="Garciarrubio A."/>
            <person name="Bobes R.J."/>
            <person name="Fragoso G."/>
            <person name="Sanchez-Flores A."/>
            <person name="Estrada K."/>
            <person name="Cevallos M.A."/>
            <person name="Morett E."/>
            <person name="Gonzalez V."/>
            <person name="Portillo T."/>
            <person name="Ochoa-Leyva A."/>
            <person name="Jose M.V."/>
            <person name="Sciutto E."/>
            <person name="Landa A."/>
            <person name="Jimenez L."/>
            <person name="Valdes V."/>
            <person name="Carrero J.C."/>
            <person name="Larralde C."/>
            <person name="Morales-Montor J."/>
            <person name="Limon-Lason J."/>
            <person name="Soberon X."/>
            <person name="Laclette J.P."/>
        </authorList>
    </citation>
    <scope>NUCLEOTIDE SEQUENCE [LARGE SCALE GENOMIC DNA]</scope>
</reference>
<organism evidence="2 3">
    <name type="scientific">Echinococcus multilocularis</name>
    <name type="common">Fox tapeworm</name>
    <dbReference type="NCBI Taxonomy" id="6211"/>
    <lineage>
        <taxon>Eukaryota</taxon>
        <taxon>Metazoa</taxon>
        <taxon>Spiralia</taxon>
        <taxon>Lophotrochozoa</taxon>
        <taxon>Platyhelminthes</taxon>
        <taxon>Cestoda</taxon>
        <taxon>Eucestoda</taxon>
        <taxon>Cyclophyllidea</taxon>
        <taxon>Taeniidae</taxon>
        <taxon>Echinococcus</taxon>
    </lineage>
</organism>
<sequence>MGRYDGSRSNSSNTKHGYKSDSKIVFKINEYR</sequence>
<dbReference type="AlphaFoldDB" id="A0A068YC36"/>
<reference evidence="2" key="2">
    <citation type="submission" date="2015-11" db="EMBL/GenBank/DDBJ databases">
        <authorList>
            <person name="Zhang Y."/>
            <person name="Guo Z."/>
        </authorList>
    </citation>
    <scope>NUCLEOTIDE SEQUENCE</scope>
</reference>
<dbReference type="Proteomes" id="UP000017246">
    <property type="component" value="Unassembled WGS sequence"/>
</dbReference>
<proteinExistence type="predicted"/>
<gene>
    <name evidence="2" type="ORF">EmuJ_000980700</name>
</gene>